<accession>A0ABR1T154</accession>
<evidence type="ECO:0000256" key="1">
    <source>
        <dbReference type="SAM" id="MobiDB-lite"/>
    </source>
</evidence>
<organism evidence="4 5">
    <name type="scientific">Apiospora marii</name>
    <dbReference type="NCBI Taxonomy" id="335849"/>
    <lineage>
        <taxon>Eukaryota</taxon>
        <taxon>Fungi</taxon>
        <taxon>Dikarya</taxon>
        <taxon>Ascomycota</taxon>
        <taxon>Pezizomycotina</taxon>
        <taxon>Sordariomycetes</taxon>
        <taxon>Xylariomycetidae</taxon>
        <taxon>Amphisphaeriales</taxon>
        <taxon>Apiosporaceae</taxon>
        <taxon>Apiospora</taxon>
    </lineage>
</organism>
<evidence type="ECO:0000313" key="5">
    <source>
        <dbReference type="Proteomes" id="UP001396898"/>
    </source>
</evidence>
<evidence type="ECO:0000256" key="2">
    <source>
        <dbReference type="SAM" id="Phobius"/>
    </source>
</evidence>
<feature type="signal peptide" evidence="3">
    <location>
        <begin position="1"/>
        <end position="19"/>
    </location>
</feature>
<evidence type="ECO:0000256" key="3">
    <source>
        <dbReference type="SAM" id="SignalP"/>
    </source>
</evidence>
<keyword evidence="2" id="KW-0812">Transmembrane</keyword>
<name>A0ABR1T154_9PEZI</name>
<feature type="chain" id="PRO_5045162097" evidence="3">
    <location>
        <begin position="20"/>
        <end position="1043"/>
    </location>
</feature>
<gene>
    <name evidence="4" type="ORF">PG991_000103</name>
</gene>
<protein>
    <submittedName>
        <fullName evidence="4">Uncharacterized protein</fullName>
    </submittedName>
</protein>
<feature type="transmembrane region" description="Helical" evidence="2">
    <location>
        <begin position="931"/>
        <end position="956"/>
    </location>
</feature>
<evidence type="ECO:0000313" key="4">
    <source>
        <dbReference type="EMBL" id="KAK8040315.1"/>
    </source>
</evidence>
<feature type="region of interest" description="Disordered" evidence="1">
    <location>
        <begin position="889"/>
        <end position="920"/>
    </location>
</feature>
<sequence length="1043" mass="113313">MKLTAILLVFGVIADLGCAEVVDFGQLDKYDPHLTTLPLDVGLNNLWVGHAEGGYDFVLSPDVKDKVHGVLEGCGDINEQCYKDVQEVLTSAGLGFDRALGRRDLAHSLSTAFKGRAALVDANAMLVWLEWKLKHQKAHDLGLWIPDSIASEAGALATARVVTISAEGSPVITITQTPAVTKRQGSTVPSVTAVTEPKNNYVSGDLIACLDQDLASRIGEMMDRTTHCSEGEEFDKKHHDSKKRAQGTYGKSICASIAVAGNAAPGGPFNDLLLLSPNSLPFGFADLASAAAQASRIVISAVQALTELVSLGPELSEQLALYIFALALDKVYEGLPLGEENRIRASMVTTMAKTATATATTTTTTATGCPDPTKTPLVCGVEHEDCQLQFPTPPKQETTCKEGQYKGCDCKAPSSVSIDLVSPEEQKAIVYLTSSHTAPQADCPMNADTEITPIPATLFASEKHNISNHFCERWHSDTSSYMMVDSSGNNKDPDIHLRGRTPPPSAGDWKDWDFNLFYTPSKGGKRCSVDCSEAFYRLSSACAANSGGVYMYAKGELDVGCGNFGYNIHRAKAELREYDRVCYKKDDFVWKGPISSGHVTTIAHFYGCPDPDKPVRKDDKSTFRHAYYVPGPGGEAYQFNIWWKEGCTLDNGGPSEALIANPLDKSPSDRGDCIRYMLDNYRECNNGGVGGTIQVGCLIYEFKADTSERGRYTIGYYVWRIFAKLSKIEADSNLPAAKYPSPPPPRNVRGNGLGAILDRVRIHVARLRNGDGARVQGVTIPAPRAAARLYALHARQIYPLERPLLLPELRVSVWVHIGMPDGTIHIYLDRDLAHMLSNVRELPFFPHEVPPTKCNEFSRLNHDAKPAKLPVQNPAWKFPGIDTRVRNDPAQGTLDVDVGDLGEQGHDTPGPTGTLVSSAETGSATGLQTGAAVGIGIGVTLAFVAVVAAAVFLCLWMRRRRRQRKSSEELTSSPLPQGPFKPEPHSEVIATSAPPPTQDVVPNYHYAQPPGYELDAREPDPELPVDRQNTPEMPATSPRGFRM</sequence>
<keyword evidence="2" id="KW-0472">Membrane</keyword>
<keyword evidence="3" id="KW-0732">Signal</keyword>
<proteinExistence type="predicted"/>
<dbReference type="Proteomes" id="UP001396898">
    <property type="component" value="Unassembled WGS sequence"/>
</dbReference>
<keyword evidence="2" id="KW-1133">Transmembrane helix</keyword>
<reference evidence="4 5" key="1">
    <citation type="submission" date="2023-01" db="EMBL/GenBank/DDBJ databases">
        <title>Analysis of 21 Apiospora genomes using comparative genomics revels a genus with tremendous synthesis potential of carbohydrate active enzymes and secondary metabolites.</title>
        <authorList>
            <person name="Sorensen T."/>
        </authorList>
    </citation>
    <scope>NUCLEOTIDE SEQUENCE [LARGE SCALE GENOMIC DNA]</scope>
    <source>
        <strain evidence="4 5">CBS 20057</strain>
    </source>
</reference>
<comment type="caution">
    <text evidence="4">The sequence shown here is derived from an EMBL/GenBank/DDBJ whole genome shotgun (WGS) entry which is preliminary data.</text>
</comment>
<feature type="region of interest" description="Disordered" evidence="1">
    <location>
        <begin position="963"/>
        <end position="1043"/>
    </location>
</feature>
<keyword evidence="5" id="KW-1185">Reference proteome</keyword>
<dbReference type="EMBL" id="JAQQWI010000001">
    <property type="protein sequence ID" value="KAK8040315.1"/>
    <property type="molecule type" value="Genomic_DNA"/>
</dbReference>